<accession>A0A2H9MMS1</accession>
<dbReference type="GO" id="GO:0070651">
    <property type="term" value="P:nonfunctional rRNA decay"/>
    <property type="evidence" value="ECO:0007669"/>
    <property type="project" value="TreeGrafter"/>
</dbReference>
<dbReference type="PANTHER" id="PTHR10853:SF0">
    <property type="entry name" value="PROTEIN PELOTA HOMOLOG"/>
    <property type="match status" value="1"/>
</dbReference>
<evidence type="ECO:0000313" key="7">
    <source>
        <dbReference type="EMBL" id="PIN66669.1"/>
    </source>
</evidence>
<feature type="domain" description="eRF1/Pelota-like N-terminal" evidence="6">
    <location>
        <begin position="1"/>
        <end position="123"/>
    </location>
</feature>
<comment type="cofactor">
    <cofactor evidence="1">
        <name>a divalent metal cation</name>
        <dbReference type="ChEBI" id="CHEBI:60240"/>
    </cofactor>
</comment>
<dbReference type="EMBL" id="PFMG01000056">
    <property type="protein sequence ID" value="PIY99692.1"/>
    <property type="molecule type" value="Genomic_DNA"/>
</dbReference>
<evidence type="ECO:0000313" key="13">
    <source>
        <dbReference type="EMBL" id="PJB04158.1"/>
    </source>
</evidence>
<reference evidence="15 16" key="2">
    <citation type="submission" date="2017-09" db="EMBL/GenBank/DDBJ databases">
        <title>Depth-based differentiation of microbial function through sediment-hosted aquifers and enrichment of novel symbionts in the deep terrestrial subsurface.</title>
        <authorList>
            <person name="Probst A.J."/>
            <person name="Ladd B."/>
            <person name="Jarett J.K."/>
            <person name="Geller-Mcgrath D.E."/>
            <person name="Sieber C.M.K."/>
            <person name="Emerson J.B."/>
            <person name="Anantharaman K."/>
            <person name="Thomas B.C."/>
            <person name="Malmstrom R."/>
            <person name="Stieglmeier M."/>
            <person name="Klingl A."/>
            <person name="Woyke T."/>
            <person name="Ryan C.M."/>
            <person name="Banfield J.F."/>
        </authorList>
    </citation>
    <scope>NUCLEOTIDE SEQUENCE [LARGE SCALE GENOMIC DNA]</scope>
</reference>
<keyword evidence="5" id="KW-0479">Metal-binding</keyword>
<dbReference type="Proteomes" id="UP000229789">
    <property type="component" value="Unassembled WGS sequence"/>
</dbReference>
<evidence type="ECO:0000256" key="3">
    <source>
        <dbReference type="ARBA" id="ARBA00009504"/>
    </source>
</evidence>
<dbReference type="SUPFAM" id="SSF53137">
    <property type="entry name" value="Translational machinery components"/>
    <property type="match status" value="1"/>
</dbReference>
<dbReference type="GO" id="GO:0046872">
    <property type="term" value="F:metal ion binding"/>
    <property type="evidence" value="ECO:0007669"/>
    <property type="project" value="UniProtKB-KW"/>
</dbReference>
<dbReference type="Proteomes" id="UP000230477">
    <property type="component" value="Unassembled WGS sequence"/>
</dbReference>
<dbReference type="Pfam" id="PF26356">
    <property type="entry name" value="Pelota_N"/>
    <property type="match status" value="1"/>
</dbReference>
<dbReference type="Gene3D" id="2.30.30.870">
    <property type="entry name" value="Pelota, domain A"/>
    <property type="match status" value="1"/>
</dbReference>
<evidence type="ECO:0000313" key="12">
    <source>
        <dbReference type="EMBL" id="PIY99692.1"/>
    </source>
</evidence>
<dbReference type="EMBL" id="PFIH01000035">
    <property type="protein sequence ID" value="PIX28062.1"/>
    <property type="molecule type" value="Genomic_DNA"/>
</dbReference>
<evidence type="ECO:0000259" key="6">
    <source>
        <dbReference type="SMART" id="SM01194"/>
    </source>
</evidence>
<dbReference type="Proteomes" id="UP000228874">
    <property type="component" value="Unassembled WGS sequence"/>
</dbReference>
<gene>
    <name evidence="14" type="ORF">CO072_01195</name>
    <name evidence="13" type="ORF">CO124_00815</name>
    <name evidence="9" type="ORF">COS22_00005</name>
    <name evidence="8" type="ORF">COS45_01565</name>
    <name evidence="10" type="ORF">COW47_01355</name>
    <name evidence="7" type="ORF">COW69_00865</name>
    <name evidence="12" type="ORF">COY63_02285</name>
    <name evidence="11" type="ORF">COZ66_01450</name>
</gene>
<dbReference type="Gene3D" id="3.30.420.60">
    <property type="entry name" value="eRF1 domain 2"/>
    <property type="match status" value="1"/>
</dbReference>
<reference evidence="7 17" key="1">
    <citation type="submission" date="2017-09" db="EMBL/GenBank/DDBJ databases">
        <title>Depth-based differentiation of microbial function through sediment-hosted aquifers and enrichment of novel symbionts in the deep terrestrial subsurface.</title>
        <authorList>
            <person name="Probst A.J."/>
            <person name="Ladd B."/>
            <person name="Jarett J.K."/>
            <person name="Geller-Mcgrath D.E."/>
            <person name="Sieber C.M."/>
            <person name="Emerson J.B."/>
            <person name="Anantharaman K."/>
            <person name="Thomas B.C."/>
            <person name="Malmstrom R."/>
            <person name="Stieglmeier M."/>
            <person name="Klingl A."/>
            <person name="Woyke T."/>
            <person name="Ryan C.M."/>
            <person name="Banfield J.F."/>
        </authorList>
    </citation>
    <scope>NUCLEOTIDE SEQUENCE [LARGE SCALE GENOMIC DNA]</scope>
    <source>
        <strain evidence="9">CG02_land_8_20_14_3_00_31_209</strain>
        <strain evidence="8">CG03_land_8_20_14_0_80_31_114</strain>
        <strain evidence="10">CG17_big_fil_post_rev_8_21_14_2_50_31_73</strain>
        <strain evidence="7">CG18_big_fil_WC_8_21_14_2_50_31_19</strain>
        <strain evidence="12">CG_4_10_14_0_8_um_filter_31_133</strain>
        <strain evidence="11">CG_4_8_14_3_um_filter</strain>
        <strain evidence="14">CG_4_9_14_0_8_um_filter_31_21</strain>
        <strain evidence="13">CG_4_9_14_3_um_filter_31_125</strain>
    </source>
</reference>
<dbReference type="SUPFAM" id="SSF159065">
    <property type="entry name" value="Dom34/Pelota N-terminal domain-like"/>
    <property type="match status" value="1"/>
</dbReference>
<dbReference type="Proteomes" id="UP000231449">
    <property type="component" value="Unassembled WGS sequence"/>
</dbReference>
<dbReference type="Gene3D" id="3.30.1330.30">
    <property type="match status" value="1"/>
</dbReference>
<dbReference type="EMBL" id="PCUF01000008">
    <property type="protein sequence ID" value="PIN66669.1"/>
    <property type="molecule type" value="Genomic_DNA"/>
</dbReference>
<proteinExistence type="inferred from homology"/>
<dbReference type="Proteomes" id="UP000228888">
    <property type="component" value="Unassembled WGS sequence"/>
</dbReference>
<dbReference type="PANTHER" id="PTHR10853">
    <property type="entry name" value="PELOTA"/>
    <property type="match status" value="1"/>
</dbReference>
<evidence type="ECO:0000256" key="4">
    <source>
        <dbReference type="ARBA" id="ARBA00022490"/>
    </source>
</evidence>
<protein>
    <recommendedName>
        <fullName evidence="6">eRF1/Pelota-like N-terminal domain-containing protein</fullName>
    </recommendedName>
</protein>
<name>A0A2G9LJF6_HUBC1</name>
<dbReference type="InterPro" id="IPR029064">
    <property type="entry name" value="Ribosomal_eL30-like_sf"/>
</dbReference>
<organism evidence="7 17">
    <name type="scientific">Huberarchaeum crystalense</name>
    <dbReference type="NCBI Taxonomy" id="2014257"/>
    <lineage>
        <taxon>Archaea</taxon>
        <taxon>Candidatus Huberarchaeota</taxon>
        <taxon>Candidatus Huberarchaeia</taxon>
        <taxon>Candidatus Huberarchaeales</taxon>
        <taxon>Candidatus Huberarchaeaceae</taxon>
        <taxon>Candidatus Huberarchaeum</taxon>
    </lineage>
</organism>
<evidence type="ECO:0000313" key="11">
    <source>
        <dbReference type="EMBL" id="PIX28062.1"/>
    </source>
</evidence>
<evidence type="ECO:0000313" key="17">
    <source>
        <dbReference type="Proteomes" id="UP000229789"/>
    </source>
</evidence>
<dbReference type="GO" id="GO:0071025">
    <property type="term" value="P:RNA surveillance"/>
    <property type="evidence" value="ECO:0007669"/>
    <property type="project" value="InterPro"/>
</dbReference>
<accession>A0A2G9LJF6</accession>
<dbReference type="GO" id="GO:0070966">
    <property type="term" value="P:nuclear-transcribed mRNA catabolic process, no-go decay"/>
    <property type="evidence" value="ECO:0007669"/>
    <property type="project" value="InterPro"/>
</dbReference>
<evidence type="ECO:0000256" key="2">
    <source>
        <dbReference type="ARBA" id="ARBA00004496"/>
    </source>
</evidence>
<dbReference type="GO" id="GO:0032790">
    <property type="term" value="P:ribosome disassembly"/>
    <property type="evidence" value="ECO:0007669"/>
    <property type="project" value="TreeGrafter"/>
</dbReference>
<keyword evidence="4" id="KW-0963">Cytoplasm</keyword>
<dbReference type="Proteomes" id="UP000228989">
    <property type="component" value="Unassembled WGS sequence"/>
</dbReference>
<evidence type="ECO:0000313" key="15">
    <source>
        <dbReference type="Proteomes" id="UP000228874"/>
    </source>
</evidence>
<dbReference type="EMBL" id="PFUW01000016">
    <property type="protein sequence ID" value="PJB04158.1"/>
    <property type="molecule type" value="Genomic_DNA"/>
</dbReference>
<evidence type="ECO:0000256" key="5">
    <source>
        <dbReference type="ARBA" id="ARBA00022723"/>
    </source>
</evidence>
<dbReference type="EMBL" id="PETW01000001">
    <property type="protein sequence ID" value="PIV46651.1"/>
    <property type="molecule type" value="Genomic_DNA"/>
</dbReference>
<evidence type="ECO:0000313" key="9">
    <source>
        <dbReference type="EMBL" id="PIV46651.1"/>
    </source>
</evidence>
<dbReference type="InterPro" id="IPR058547">
    <property type="entry name" value="Pelota_N"/>
</dbReference>
<comment type="similarity">
    <text evidence="3">Belongs to the eukaryotic release factor 1 family. Pelota subfamily.</text>
</comment>
<evidence type="ECO:0000256" key="1">
    <source>
        <dbReference type="ARBA" id="ARBA00001968"/>
    </source>
</evidence>
<dbReference type="AlphaFoldDB" id="A0A2G9LJF6"/>
<evidence type="ECO:0000313" key="16">
    <source>
        <dbReference type="Proteomes" id="UP000228888"/>
    </source>
</evidence>
<dbReference type="InterPro" id="IPR005140">
    <property type="entry name" value="eRF1_Pelota-like_N"/>
</dbReference>
<dbReference type="Proteomes" id="UP000231232">
    <property type="component" value="Unassembled WGS sequence"/>
</dbReference>
<dbReference type="InterPro" id="IPR042226">
    <property type="entry name" value="eFR1_2_sf"/>
</dbReference>
<sequence>MKLLSFNPKIQEVKLQPDNYEDLALLCRILCKGDILVGKARRKIEISEEGERPRAKIEIFNATIQINSIKFQESSVLHASGILQDGKQKGKFQSISVDVGCSYFIKKRQWQAWEIDKIKQHEKATKPLVFIGVEQDEINFFVMGREIKHLAKINYNAIAKDFGQTTSKWDTVKFFKEIQDLNQQFNFESVVVFGPGFWKEIVAKSLEDKKLHLKIFIEGSSSGDEHGLFEIMRQGRINKIEKNQQQAKEFELWETFLGCVGRNEKVTYGLENLKKAIEIGAVENLLISQTFLRDKIIVDLIQDAEKKHAKIFIISHSFVRTQLDGFGGVAAFLRWNLYS</sequence>
<accession>A0A2H9QSI3</accession>
<dbReference type="SMART" id="SM01194">
    <property type="entry name" value="eRF1_1"/>
    <property type="match status" value="1"/>
</dbReference>
<dbReference type="EMBL" id="PFFF01000033">
    <property type="protein sequence ID" value="PIV89692.1"/>
    <property type="molecule type" value="Genomic_DNA"/>
</dbReference>
<accession>A0A2H9M7Z8</accession>
<dbReference type="GO" id="GO:0070481">
    <property type="term" value="P:nuclear-transcribed mRNA catabolic process, non-stop decay"/>
    <property type="evidence" value="ECO:0007669"/>
    <property type="project" value="InterPro"/>
</dbReference>
<accession>A0A2H9P868</accession>
<dbReference type="Pfam" id="PF03465">
    <property type="entry name" value="eRF1_3"/>
    <property type="match status" value="1"/>
</dbReference>
<comment type="subcellular location">
    <subcellularLocation>
        <location evidence="2">Cytoplasm</location>
    </subcellularLocation>
</comment>
<evidence type="ECO:0000313" key="8">
    <source>
        <dbReference type="EMBL" id="PIV13673.1"/>
    </source>
</evidence>
<evidence type="ECO:0000313" key="14">
    <source>
        <dbReference type="EMBL" id="PJC01443.1"/>
    </source>
</evidence>
<accession>A0A2H9RD73</accession>
<accession>A0A2H9N3S7</accession>
<dbReference type="EMBL" id="PEUT01000039">
    <property type="protein sequence ID" value="PIV13673.1"/>
    <property type="molecule type" value="Genomic_DNA"/>
</dbReference>
<dbReference type="Proteomes" id="UP000230713">
    <property type="component" value="Unassembled WGS sequence"/>
</dbReference>
<comment type="caution">
    <text evidence="7">The sequence shown here is derived from an EMBL/GenBank/DDBJ whole genome shotgun (WGS) entry which is preliminary data.</text>
</comment>
<dbReference type="EMBL" id="PFSX01000029">
    <property type="protein sequence ID" value="PJC01443.1"/>
    <property type="molecule type" value="Genomic_DNA"/>
</dbReference>
<dbReference type="InterPro" id="IPR038069">
    <property type="entry name" value="Pelota/DOM34_N"/>
</dbReference>
<dbReference type="SUPFAM" id="SSF55315">
    <property type="entry name" value="L30e-like"/>
    <property type="match status" value="1"/>
</dbReference>
<accession>A0A2H9M296</accession>
<dbReference type="GO" id="GO:0005737">
    <property type="term" value="C:cytoplasm"/>
    <property type="evidence" value="ECO:0007669"/>
    <property type="project" value="UniProtKB-SubCell"/>
</dbReference>
<evidence type="ECO:0000313" key="10">
    <source>
        <dbReference type="EMBL" id="PIV89692.1"/>
    </source>
</evidence>
<dbReference type="InterPro" id="IPR004405">
    <property type="entry name" value="TF_pelota"/>
</dbReference>
<dbReference type="InterPro" id="IPR005142">
    <property type="entry name" value="eRF1_3"/>
</dbReference>